<dbReference type="InterPro" id="IPR010982">
    <property type="entry name" value="Lambda_DNA-bd_dom_sf"/>
</dbReference>
<protein>
    <submittedName>
        <fullName evidence="3">Helix-turn-helix domain-containing protein</fullName>
    </submittedName>
</protein>
<dbReference type="RefSeq" id="WP_378058847.1">
    <property type="nucleotide sequence ID" value="NZ_JBHSIS010000011.1"/>
</dbReference>
<organism evidence="3 4">
    <name type="scientific">Actinophytocola glycyrrhizae</name>
    <dbReference type="NCBI Taxonomy" id="2044873"/>
    <lineage>
        <taxon>Bacteria</taxon>
        <taxon>Bacillati</taxon>
        <taxon>Actinomycetota</taxon>
        <taxon>Actinomycetes</taxon>
        <taxon>Pseudonocardiales</taxon>
        <taxon>Pseudonocardiaceae</taxon>
    </lineage>
</organism>
<dbReference type="Proteomes" id="UP001595859">
    <property type="component" value="Unassembled WGS sequence"/>
</dbReference>
<evidence type="ECO:0000313" key="3">
    <source>
        <dbReference type="EMBL" id="MFC4856860.1"/>
    </source>
</evidence>
<proteinExistence type="predicted"/>
<dbReference type="SUPFAM" id="SSF47413">
    <property type="entry name" value="lambda repressor-like DNA-binding domains"/>
    <property type="match status" value="1"/>
</dbReference>
<name>A0ABV9S5A3_9PSEU</name>
<evidence type="ECO:0000259" key="2">
    <source>
        <dbReference type="SMART" id="SM00530"/>
    </source>
</evidence>
<keyword evidence="4" id="KW-1185">Reference proteome</keyword>
<dbReference type="Gene3D" id="1.10.260.40">
    <property type="entry name" value="lambda repressor-like DNA-binding domains"/>
    <property type="match status" value="1"/>
</dbReference>
<evidence type="ECO:0000256" key="1">
    <source>
        <dbReference type="SAM" id="MobiDB-lite"/>
    </source>
</evidence>
<dbReference type="InterPro" id="IPR001387">
    <property type="entry name" value="Cro/C1-type_HTH"/>
</dbReference>
<dbReference type="SMART" id="SM00530">
    <property type="entry name" value="HTH_XRE"/>
    <property type="match status" value="1"/>
</dbReference>
<accession>A0ABV9S5A3</accession>
<sequence length="173" mass="19427">MSAGFQSSGVDDPSHRKRWDRATSRAVGEELRRFRESNGWSRRHLVALLPSGIGDRTLLSYEHGTRHLTMLRFIEVCRALGVAAPVLLHQALQRARIDLDTLPLRVDLTTLAKDRSGGYPLLIQWAHNTLIENPEGVVEVEPTVVRTLALCVGCEHRQLVDHLARFLPDEANP</sequence>
<gene>
    <name evidence="3" type="ORF">ACFPCV_25435</name>
</gene>
<dbReference type="EMBL" id="JBHSIS010000011">
    <property type="protein sequence ID" value="MFC4856860.1"/>
    <property type="molecule type" value="Genomic_DNA"/>
</dbReference>
<feature type="region of interest" description="Disordered" evidence="1">
    <location>
        <begin position="1"/>
        <end position="21"/>
    </location>
</feature>
<comment type="caution">
    <text evidence="3">The sequence shown here is derived from an EMBL/GenBank/DDBJ whole genome shotgun (WGS) entry which is preliminary data.</text>
</comment>
<reference evidence="4" key="1">
    <citation type="journal article" date="2019" name="Int. J. Syst. Evol. Microbiol.">
        <title>The Global Catalogue of Microorganisms (GCM) 10K type strain sequencing project: providing services to taxonomists for standard genome sequencing and annotation.</title>
        <authorList>
            <consortium name="The Broad Institute Genomics Platform"/>
            <consortium name="The Broad Institute Genome Sequencing Center for Infectious Disease"/>
            <person name="Wu L."/>
            <person name="Ma J."/>
        </authorList>
    </citation>
    <scope>NUCLEOTIDE SEQUENCE [LARGE SCALE GENOMIC DNA]</scope>
    <source>
        <strain evidence="4">ZS-22-S1</strain>
    </source>
</reference>
<dbReference type="CDD" id="cd00093">
    <property type="entry name" value="HTH_XRE"/>
    <property type="match status" value="1"/>
</dbReference>
<feature type="domain" description="HTH cro/C1-type" evidence="2">
    <location>
        <begin position="30"/>
        <end position="87"/>
    </location>
</feature>
<evidence type="ECO:0000313" key="4">
    <source>
        <dbReference type="Proteomes" id="UP001595859"/>
    </source>
</evidence>